<evidence type="ECO:0000313" key="2">
    <source>
        <dbReference type="Proteomes" id="UP000054538"/>
    </source>
</evidence>
<gene>
    <name evidence="1" type="ORF">PAXRUDRAFT_162385</name>
</gene>
<accession>A0A0D0D5X0</accession>
<protein>
    <submittedName>
        <fullName evidence="1">Uncharacterized protein</fullName>
    </submittedName>
</protein>
<dbReference type="Proteomes" id="UP000054538">
    <property type="component" value="Unassembled WGS sequence"/>
</dbReference>
<feature type="non-terminal residue" evidence="1">
    <location>
        <position position="1"/>
    </location>
</feature>
<proteinExistence type="predicted"/>
<dbReference type="AlphaFoldDB" id="A0A0D0D5X0"/>
<evidence type="ECO:0000313" key="1">
    <source>
        <dbReference type="EMBL" id="KIK79036.1"/>
    </source>
</evidence>
<keyword evidence="2" id="KW-1185">Reference proteome</keyword>
<dbReference type="OrthoDB" id="2688174at2759"/>
<dbReference type="HOGENOM" id="CLU_2352313_0_0_1"/>
<reference evidence="1 2" key="1">
    <citation type="submission" date="2014-04" db="EMBL/GenBank/DDBJ databases">
        <authorList>
            <consortium name="DOE Joint Genome Institute"/>
            <person name="Kuo A."/>
            <person name="Kohler A."/>
            <person name="Jargeat P."/>
            <person name="Nagy L.G."/>
            <person name="Floudas D."/>
            <person name="Copeland A."/>
            <person name="Barry K.W."/>
            <person name="Cichocki N."/>
            <person name="Veneault-Fourrey C."/>
            <person name="LaButti K."/>
            <person name="Lindquist E.A."/>
            <person name="Lipzen A."/>
            <person name="Lundell T."/>
            <person name="Morin E."/>
            <person name="Murat C."/>
            <person name="Sun H."/>
            <person name="Tunlid A."/>
            <person name="Henrissat B."/>
            <person name="Grigoriev I.V."/>
            <person name="Hibbett D.S."/>
            <person name="Martin F."/>
            <person name="Nordberg H.P."/>
            <person name="Cantor M.N."/>
            <person name="Hua S.X."/>
        </authorList>
    </citation>
    <scope>NUCLEOTIDE SEQUENCE [LARGE SCALE GENOMIC DNA]</scope>
    <source>
        <strain evidence="1 2">Ve08.2h10</strain>
    </source>
</reference>
<dbReference type="InParanoid" id="A0A0D0D5X0"/>
<reference evidence="2" key="2">
    <citation type="submission" date="2015-01" db="EMBL/GenBank/DDBJ databases">
        <title>Evolutionary Origins and Diversification of the Mycorrhizal Mutualists.</title>
        <authorList>
            <consortium name="DOE Joint Genome Institute"/>
            <consortium name="Mycorrhizal Genomics Consortium"/>
            <person name="Kohler A."/>
            <person name="Kuo A."/>
            <person name="Nagy L.G."/>
            <person name="Floudas D."/>
            <person name="Copeland A."/>
            <person name="Barry K.W."/>
            <person name="Cichocki N."/>
            <person name="Veneault-Fourrey C."/>
            <person name="LaButti K."/>
            <person name="Lindquist E.A."/>
            <person name="Lipzen A."/>
            <person name="Lundell T."/>
            <person name="Morin E."/>
            <person name="Murat C."/>
            <person name="Riley R."/>
            <person name="Ohm R."/>
            <person name="Sun H."/>
            <person name="Tunlid A."/>
            <person name="Henrissat B."/>
            <person name="Grigoriev I.V."/>
            <person name="Hibbett D.S."/>
            <person name="Martin F."/>
        </authorList>
    </citation>
    <scope>NUCLEOTIDE SEQUENCE [LARGE SCALE GENOMIC DNA]</scope>
    <source>
        <strain evidence="2">Ve08.2h10</strain>
    </source>
</reference>
<dbReference type="EMBL" id="KN826394">
    <property type="protein sequence ID" value="KIK79036.1"/>
    <property type="molecule type" value="Genomic_DNA"/>
</dbReference>
<sequence length="107" mass="11749">PHWGISFLIDETATEEVAVDMSQSNYIGSLCWNHTHLIDSTLHNYQLALNIVDALKTGKIHLAKEVTIVGAHVFGEDGVYPALAAPTCKAEDAGDMEFIFTTIMDRC</sequence>
<name>A0A0D0D5X0_9AGAM</name>
<organism evidence="1 2">
    <name type="scientific">Paxillus rubicundulus Ve08.2h10</name>
    <dbReference type="NCBI Taxonomy" id="930991"/>
    <lineage>
        <taxon>Eukaryota</taxon>
        <taxon>Fungi</taxon>
        <taxon>Dikarya</taxon>
        <taxon>Basidiomycota</taxon>
        <taxon>Agaricomycotina</taxon>
        <taxon>Agaricomycetes</taxon>
        <taxon>Agaricomycetidae</taxon>
        <taxon>Boletales</taxon>
        <taxon>Paxilineae</taxon>
        <taxon>Paxillaceae</taxon>
        <taxon>Paxillus</taxon>
    </lineage>
</organism>